<dbReference type="PANTHER" id="PTHR23531">
    <property type="entry name" value="QUINOLENE RESISTANCE PROTEIN NORA"/>
    <property type="match status" value="1"/>
</dbReference>
<feature type="transmembrane region" description="Helical" evidence="4">
    <location>
        <begin position="170"/>
        <end position="190"/>
    </location>
</feature>
<dbReference type="Gene3D" id="1.20.1250.20">
    <property type="entry name" value="MFS general substrate transporter like domains"/>
    <property type="match status" value="1"/>
</dbReference>
<organism evidence="6 7">
    <name type="scientific">Pseudomonas eucalypticola</name>
    <dbReference type="NCBI Taxonomy" id="2599595"/>
    <lineage>
        <taxon>Bacteria</taxon>
        <taxon>Pseudomonadati</taxon>
        <taxon>Pseudomonadota</taxon>
        <taxon>Gammaproteobacteria</taxon>
        <taxon>Pseudomonadales</taxon>
        <taxon>Pseudomonadaceae</taxon>
        <taxon>Pseudomonas</taxon>
    </lineage>
</organism>
<keyword evidence="3 4" id="KW-0472">Membrane</keyword>
<keyword evidence="1 4" id="KW-0812">Transmembrane</keyword>
<evidence type="ECO:0000256" key="1">
    <source>
        <dbReference type="ARBA" id="ARBA00022692"/>
    </source>
</evidence>
<keyword evidence="2 4" id="KW-1133">Transmembrane helix</keyword>
<dbReference type="Pfam" id="PF07690">
    <property type="entry name" value="MFS_1"/>
    <property type="match status" value="1"/>
</dbReference>
<sequence>MPTLSPMERNSPPGLFGLFCLASYLLSMSYGMTFLLAMMLKAHGGSESDAGTVISVAMISTFVAVIFSGHLTDLIGASKAIAGGAILLAVACTGFACVTSFGTALLAFGLVLGFGWGIFYPLGPIIVAMIIEPTRRVKYFALLSGSMMSGIGTGPLVGRAAMAAGYAVESAFMVAAAASLLGGVLFFLIAPRIKRQQAILGPVSVCRITAQAAGSVLRSKAVFAIIMVGLGGAIFGGLSSFQTSYAALHHLDYSLFFLGFMCAAISCRLLIAGMITQRDPYLMSCVLTALMVISVLMSMYSINSPATYLLAAVLLGVGYGLTYSVINGLAANEAPAGKTAQSLLLFSLSYFIGVFGFPLLAGKIIVSDGMQALLSTILFVALANWSITLARLIWRRAAVGVVA</sequence>
<dbReference type="InterPro" id="IPR011701">
    <property type="entry name" value="MFS"/>
</dbReference>
<proteinExistence type="predicted"/>
<evidence type="ECO:0000256" key="2">
    <source>
        <dbReference type="ARBA" id="ARBA00022989"/>
    </source>
</evidence>
<evidence type="ECO:0000313" key="6">
    <source>
        <dbReference type="EMBL" id="QKZ04249.1"/>
    </source>
</evidence>
<feature type="transmembrane region" description="Helical" evidence="4">
    <location>
        <begin position="80"/>
        <end position="101"/>
    </location>
</feature>
<feature type="transmembrane region" description="Helical" evidence="4">
    <location>
        <begin position="281"/>
        <end position="302"/>
    </location>
</feature>
<dbReference type="InterPro" id="IPR052714">
    <property type="entry name" value="MFS_Exporter"/>
</dbReference>
<feature type="transmembrane region" description="Helical" evidence="4">
    <location>
        <begin position="15"/>
        <end position="38"/>
    </location>
</feature>
<evidence type="ECO:0000256" key="3">
    <source>
        <dbReference type="ARBA" id="ARBA00023136"/>
    </source>
</evidence>
<evidence type="ECO:0000313" key="7">
    <source>
        <dbReference type="Proteomes" id="UP000509568"/>
    </source>
</evidence>
<feature type="transmembrane region" description="Helical" evidence="4">
    <location>
        <begin position="139"/>
        <end position="158"/>
    </location>
</feature>
<gene>
    <name evidence="6" type="ORF">HWQ56_10830</name>
</gene>
<keyword evidence="7" id="KW-1185">Reference proteome</keyword>
<dbReference type="InterPro" id="IPR036259">
    <property type="entry name" value="MFS_trans_sf"/>
</dbReference>
<evidence type="ECO:0000259" key="5">
    <source>
        <dbReference type="PROSITE" id="PS50850"/>
    </source>
</evidence>
<feature type="domain" description="Major facilitator superfamily (MFS) profile" evidence="5">
    <location>
        <begin position="15"/>
        <end position="403"/>
    </location>
</feature>
<dbReference type="GO" id="GO:0022857">
    <property type="term" value="F:transmembrane transporter activity"/>
    <property type="evidence" value="ECO:0007669"/>
    <property type="project" value="InterPro"/>
</dbReference>
<accession>A0A7D5H537</accession>
<dbReference type="PROSITE" id="PS50850">
    <property type="entry name" value="MFS"/>
    <property type="match status" value="1"/>
</dbReference>
<feature type="transmembrane region" description="Helical" evidence="4">
    <location>
        <begin position="107"/>
        <end position="127"/>
    </location>
</feature>
<protein>
    <submittedName>
        <fullName evidence="6">MFS transporter</fullName>
    </submittedName>
</protein>
<dbReference type="Proteomes" id="UP000509568">
    <property type="component" value="Chromosome"/>
</dbReference>
<dbReference type="SUPFAM" id="SSF103473">
    <property type="entry name" value="MFS general substrate transporter"/>
    <property type="match status" value="1"/>
</dbReference>
<feature type="transmembrane region" description="Helical" evidence="4">
    <location>
        <begin position="221"/>
        <end position="241"/>
    </location>
</feature>
<feature type="transmembrane region" description="Helical" evidence="4">
    <location>
        <begin position="343"/>
        <end position="366"/>
    </location>
</feature>
<dbReference type="RefSeq" id="WP_176570467.1">
    <property type="nucleotide sequence ID" value="NZ_CP056030.1"/>
</dbReference>
<name>A0A7D5H537_9PSED</name>
<feature type="transmembrane region" description="Helical" evidence="4">
    <location>
        <begin position="253"/>
        <end position="274"/>
    </location>
</feature>
<dbReference type="EMBL" id="CP056030">
    <property type="protein sequence ID" value="QKZ04249.1"/>
    <property type="molecule type" value="Genomic_DNA"/>
</dbReference>
<feature type="transmembrane region" description="Helical" evidence="4">
    <location>
        <begin position="50"/>
        <end position="68"/>
    </location>
</feature>
<dbReference type="PANTHER" id="PTHR23531:SF1">
    <property type="entry name" value="QUINOLENE RESISTANCE PROTEIN NORA"/>
    <property type="match status" value="1"/>
</dbReference>
<feature type="transmembrane region" description="Helical" evidence="4">
    <location>
        <begin position="308"/>
        <end position="331"/>
    </location>
</feature>
<evidence type="ECO:0000256" key="4">
    <source>
        <dbReference type="SAM" id="Phobius"/>
    </source>
</evidence>
<reference evidence="6 7" key="1">
    <citation type="submission" date="2020-06" db="EMBL/GenBank/DDBJ databases">
        <title>Pseudomonas eucalypticola sp. nov., an endophyte of Eucalyptus dunnii leaves with biocontrol ability of eucalyptus leaf blight.</title>
        <authorList>
            <person name="Liu Y."/>
            <person name="Song Z."/>
            <person name="Zeng H."/>
            <person name="Lu M."/>
            <person name="Wang X."/>
            <person name="Lian X."/>
            <person name="Zhang Q."/>
        </authorList>
    </citation>
    <scope>NUCLEOTIDE SEQUENCE [LARGE SCALE GENOMIC DNA]</scope>
    <source>
        <strain evidence="6 7">NP-1</strain>
    </source>
</reference>
<feature type="transmembrane region" description="Helical" evidence="4">
    <location>
        <begin position="372"/>
        <end position="394"/>
    </location>
</feature>
<dbReference type="AlphaFoldDB" id="A0A7D5H537"/>
<dbReference type="KEGG" id="pez:HWQ56_10830"/>
<dbReference type="InterPro" id="IPR020846">
    <property type="entry name" value="MFS_dom"/>
</dbReference>